<evidence type="ECO:0000313" key="2">
    <source>
        <dbReference type="Proteomes" id="UP000249203"/>
    </source>
</evidence>
<comment type="caution">
    <text evidence="1">The sequence shown here is derived from an EMBL/GenBank/DDBJ whole genome shotgun (WGS) entry which is preliminary data.</text>
</comment>
<evidence type="ECO:0000313" key="1">
    <source>
        <dbReference type="EMBL" id="RAJ93329.1"/>
    </source>
</evidence>
<gene>
    <name evidence="1" type="ORF">B0I24_12056</name>
</gene>
<dbReference type="EMBL" id="QLMD01000020">
    <property type="protein sequence ID" value="RAJ93329.1"/>
    <property type="molecule type" value="Genomic_DNA"/>
</dbReference>
<protein>
    <submittedName>
        <fullName evidence="1">Uncharacterized protein</fullName>
    </submittedName>
</protein>
<accession>A0A327WN84</accession>
<organism evidence="1 2">
    <name type="scientific">Aliidiomarina maris</name>
    <dbReference type="NCBI Taxonomy" id="531312"/>
    <lineage>
        <taxon>Bacteria</taxon>
        <taxon>Pseudomonadati</taxon>
        <taxon>Pseudomonadota</taxon>
        <taxon>Gammaproteobacteria</taxon>
        <taxon>Alteromonadales</taxon>
        <taxon>Idiomarinaceae</taxon>
        <taxon>Aliidiomarina</taxon>
    </lineage>
</organism>
<reference evidence="1 2" key="1">
    <citation type="submission" date="2018-06" db="EMBL/GenBank/DDBJ databases">
        <title>Genomic Encyclopedia of Type Strains, Phase III (KMG-III): the genomes of soil and plant-associated and newly described type strains.</title>
        <authorList>
            <person name="Whitman W."/>
        </authorList>
    </citation>
    <scope>NUCLEOTIDE SEQUENCE [LARGE SCALE GENOMIC DNA]</scope>
    <source>
        <strain evidence="1 2">CGMCC 1.15366</strain>
    </source>
</reference>
<dbReference type="AlphaFoldDB" id="A0A327WN84"/>
<proteinExistence type="predicted"/>
<dbReference type="Proteomes" id="UP000249203">
    <property type="component" value="Unassembled WGS sequence"/>
</dbReference>
<name>A0A327WN84_9GAMM</name>
<sequence length="47" mass="5473">MILDWQQKLITRRISRGLRPLGRKTADAFFRPCALRYVSGSAEIKPR</sequence>